<evidence type="ECO:0000259" key="15">
    <source>
        <dbReference type="Pfam" id="PF00487"/>
    </source>
</evidence>
<evidence type="ECO:0000256" key="12">
    <source>
        <dbReference type="ARBA" id="ARBA00023160"/>
    </source>
</evidence>
<reference evidence="16 17" key="1">
    <citation type="journal article" date="2018" name="Gigascience">
        <title>Genomes of trombidid mites reveal novel predicted allergens and laterally-transferred genes associated with secondary metabolism.</title>
        <authorList>
            <person name="Dong X."/>
            <person name="Chaisiri K."/>
            <person name="Xia D."/>
            <person name="Armstrong S.D."/>
            <person name="Fang Y."/>
            <person name="Donnelly M.J."/>
            <person name="Kadowaki T."/>
            <person name="McGarry J.W."/>
            <person name="Darby A.C."/>
            <person name="Makepeace B.L."/>
        </authorList>
    </citation>
    <scope>NUCLEOTIDE SEQUENCE [LARGE SCALE GENOMIC DNA]</scope>
    <source>
        <strain evidence="16">UoL-UT</strain>
    </source>
</reference>
<accession>A0A443SD68</accession>
<dbReference type="InterPro" id="IPR005804">
    <property type="entry name" value="FA_desaturase_dom"/>
</dbReference>
<evidence type="ECO:0000256" key="3">
    <source>
        <dbReference type="ARBA" id="ARBA00022516"/>
    </source>
</evidence>
<dbReference type="CDD" id="cd03505">
    <property type="entry name" value="Delta9-FADS-like"/>
    <property type="match status" value="2"/>
</dbReference>
<dbReference type="PANTHER" id="PTHR11351">
    <property type="entry name" value="ACYL-COA DESATURASE"/>
    <property type="match status" value="1"/>
</dbReference>
<dbReference type="GO" id="GO:0006636">
    <property type="term" value="P:unsaturated fatty acid biosynthetic process"/>
    <property type="evidence" value="ECO:0007669"/>
    <property type="project" value="TreeGrafter"/>
</dbReference>
<dbReference type="PRINTS" id="PR00075">
    <property type="entry name" value="FACDDSATRASE"/>
</dbReference>
<evidence type="ECO:0000256" key="5">
    <source>
        <dbReference type="ARBA" id="ARBA00022723"/>
    </source>
</evidence>
<keyword evidence="3 13" id="KW-0444">Lipid biosynthesis</keyword>
<dbReference type="PROSITE" id="PS00476">
    <property type="entry name" value="FATTY_ACID_DESATUR_1"/>
    <property type="match status" value="2"/>
</dbReference>
<keyword evidence="4 13" id="KW-0812">Transmembrane</keyword>
<evidence type="ECO:0000256" key="13">
    <source>
        <dbReference type="RuleBase" id="RU000581"/>
    </source>
</evidence>
<keyword evidence="7 14" id="KW-1133">Transmembrane helix</keyword>
<feature type="transmembrane region" description="Helical" evidence="14">
    <location>
        <begin position="26"/>
        <end position="49"/>
    </location>
</feature>
<evidence type="ECO:0000256" key="10">
    <source>
        <dbReference type="ARBA" id="ARBA00023098"/>
    </source>
</evidence>
<comment type="caution">
    <text evidence="16">The sequence shown here is derived from an EMBL/GenBank/DDBJ whole genome shotgun (WGS) entry which is preliminary data.</text>
</comment>
<feature type="transmembrane region" description="Helical" evidence="14">
    <location>
        <begin position="479"/>
        <end position="495"/>
    </location>
</feature>
<evidence type="ECO:0000313" key="16">
    <source>
        <dbReference type="EMBL" id="RWS25460.1"/>
    </source>
</evidence>
<evidence type="ECO:0000256" key="9">
    <source>
        <dbReference type="ARBA" id="ARBA00023004"/>
    </source>
</evidence>
<sequence>MSATYKDDIVWKNIFLFIILHSSLPYSLWAILFLHPWATLAFVIIVIINTIVNQSRLDTRIATFLGFCSGLGVTAGAHRLWSHRSYKAKLPLRIFLCLMQTVAGQNHLYEWCRDHRVHHKFSETDADPHNAKRGFFFSHMGWLCVRKHKDVLEKGKTVSCEDLLQDPVIVFQKKYFWIMSFIVCFLIPTLIPIYCWNETCLTSFMIAFLARYCCSLHVTWLVNSAAHMFGYRPYDEQIGARENIFVALGAMGEGFHNYHHTFPWDYSTGELGWKWNFSTFFINTMASIGQAYDLKRAPKSLVETSQAITEDIAELKKSKELKNSSGDYQLQIVWRNVALFAYLHIAALYGLYLCFGSAKLLTIIFAGFLYVISGLGITAGAHRLWAHRSYKAKWPLRLMLAFFNSIAFENDIYEWARDHRVHHKFSETDADPHNALRGFFFAHIGWLLCKKHPDVLNKGKTVDCSDIIADPIVRFQRRYYIPLMVSCCFLMPTFVPHLCWGETKWNAFFICALLRYCFTLNMTWLVNSAAHMWGRQPYDKHINPRENVGVALGAIGEGYHNYHHTFPWDYSTSELGWKINLTTIFIDTFAKIGWAYDLKKVSPEMIRQ</sequence>
<organism evidence="16 17">
    <name type="scientific">Leptotrombidium deliense</name>
    <dbReference type="NCBI Taxonomy" id="299467"/>
    <lineage>
        <taxon>Eukaryota</taxon>
        <taxon>Metazoa</taxon>
        <taxon>Ecdysozoa</taxon>
        <taxon>Arthropoda</taxon>
        <taxon>Chelicerata</taxon>
        <taxon>Arachnida</taxon>
        <taxon>Acari</taxon>
        <taxon>Acariformes</taxon>
        <taxon>Trombidiformes</taxon>
        <taxon>Prostigmata</taxon>
        <taxon>Anystina</taxon>
        <taxon>Parasitengona</taxon>
        <taxon>Trombiculoidea</taxon>
        <taxon>Trombiculidae</taxon>
        <taxon>Leptotrombidium</taxon>
    </lineage>
</organism>
<proteinExistence type="inferred from homology"/>
<dbReference type="GO" id="GO:0004768">
    <property type="term" value="F:stearoyl-CoA 9-desaturase activity"/>
    <property type="evidence" value="ECO:0007669"/>
    <property type="project" value="TreeGrafter"/>
</dbReference>
<evidence type="ECO:0000256" key="7">
    <source>
        <dbReference type="ARBA" id="ARBA00022989"/>
    </source>
</evidence>
<evidence type="ECO:0000313" key="17">
    <source>
        <dbReference type="Proteomes" id="UP000288716"/>
    </source>
</evidence>
<keyword evidence="9" id="KW-0408">Iron</keyword>
<feature type="transmembrane region" description="Helical" evidence="14">
    <location>
        <begin position="175"/>
        <end position="196"/>
    </location>
</feature>
<keyword evidence="12 13" id="KW-0275">Fatty acid biosynthesis</keyword>
<dbReference type="PANTHER" id="PTHR11351:SF31">
    <property type="entry name" value="DESATURASE 1, ISOFORM A-RELATED"/>
    <property type="match status" value="1"/>
</dbReference>
<evidence type="ECO:0000256" key="8">
    <source>
        <dbReference type="ARBA" id="ARBA00023002"/>
    </source>
</evidence>
<dbReference type="InterPro" id="IPR001522">
    <property type="entry name" value="FADS-1_CS"/>
</dbReference>
<protein>
    <submittedName>
        <fullName evidence="16">Stearoyl-CoA desaturase 5-like protein</fullName>
    </submittedName>
</protein>
<evidence type="ECO:0000256" key="11">
    <source>
        <dbReference type="ARBA" id="ARBA00023136"/>
    </source>
</evidence>
<keyword evidence="6" id="KW-0276">Fatty acid metabolism</keyword>
<dbReference type="GO" id="GO:0005789">
    <property type="term" value="C:endoplasmic reticulum membrane"/>
    <property type="evidence" value="ECO:0007669"/>
    <property type="project" value="TreeGrafter"/>
</dbReference>
<dbReference type="EMBL" id="NCKV01003690">
    <property type="protein sequence ID" value="RWS25460.1"/>
    <property type="molecule type" value="Genomic_DNA"/>
</dbReference>
<feature type="transmembrane region" description="Helical" evidence="14">
    <location>
        <begin position="358"/>
        <end position="381"/>
    </location>
</feature>
<keyword evidence="11 14" id="KW-0472">Membrane</keyword>
<keyword evidence="10" id="KW-0443">Lipid metabolism</keyword>
<evidence type="ECO:0000256" key="6">
    <source>
        <dbReference type="ARBA" id="ARBA00022832"/>
    </source>
</evidence>
<evidence type="ECO:0000256" key="2">
    <source>
        <dbReference type="ARBA" id="ARBA00009295"/>
    </source>
</evidence>
<name>A0A443SD68_9ACAR</name>
<comment type="similarity">
    <text evidence="2 13">Belongs to the fatty acid desaturase type 1 family.</text>
</comment>
<comment type="cofactor">
    <cofactor evidence="13">
        <name>Fe(2+)</name>
        <dbReference type="ChEBI" id="CHEBI:29033"/>
    </cofactor>
</comment>
<dbReference type="VEuPathDB" id="VectorBase:LDEU006580"/>
<feature type="non-terminal residue" evidence="16">
    <location>
        <position position="608"/>
    </location>
</feature>
<feature type="domain" description="Fatty acid desaturase" evidence="15">
    <location>
        <begin position="62"/>
        <end position="263"/>
    </location>
</feature>
<dbReference type="AlphaFoldDB" id="A0A443SD68"/>
<feature type="transmembrane region" description="Helical" evidence="14">
    <location>
        <begin position="61"/>
        <end position="81"/>
    </location>
</feature>
<dbReference type="GO" id="GO:0005506">
    <property type="term" value="F:iron ion binding"/>
    <property type="evidence" value="ECO:0007669"/>
    <property type="project" value="TreeGrafter"/>
</dbReference>
<dbReference type="InterPro" id="IPR015876">
    <property type="entry name" value="Acyl-CoA_DS"/>
</dbReference>
<feature type="domain" description="Fatty acid desaturase" evidence="15">
    <location>
        <begin position="365"/>
        <end position="567"/>
    </location>
</feature>
<dbReference type="Pfam" id="PF00487">
    <property type="entry name" value="FA_desaturase"/>
    <property type="match status" value="2"/>
</dbReference>
<evidence type="ECO:0000256" key="1">
    <source>
        <dbReference type="ARBA" id="ARBA00004141"/>
    </source>
</evidence>
<dbReference type="Proteomes" id="UP000288716">
    <property type="component" value="Unassembled WGS sequence"/>
</dbReference>
<keyword evidence="5" id="KW-0479">Metal-binding</keyword>
<comment type="domain">
    <text evidence="13">The histidine box domains are involved in binding the catalytic metal ions.</text>
</comment>
<dbReference type="STRING" id="299467.A0A443SD68"/>
<feature type="transmembrane region" description="Helical" evidence="14">
    <location>
        <begin position="332"/>
        <end position="352"/>
    </location>
</feature>
<dbReference type="OrthoDB" id="9988030at2759"/>
<comment type="subcellular location">
    <subcellularLocation>
        <location evidence="1">Membrane</location>
        <topology evidence="1">Multi-pass membrane protein</topology>
    </subcellularLocation>
</comment>
<evidence type="ECO:0000256" key="4">
    <source>
        <dbReference type="ARBA" id="ARBA00022692"/>
    </source>
</evidence>
<feature type="transmembrane region" description="Helical" evidence="14">
    <location>
        <begin position="507"/>
        <end position="526"/>
    </location>
</feature>
<gene>
    <name evidence="16" type="ORF">B4U80_01367</name>
</gene>
<keyword evidence="17" id="KW-1185">Reference proteome</keyword>
<keyword evidence="8 13" id="KW-0560">Oxidoreductase</keyword>
<evidence type="ECO:0000256" key="14">
    <source>
        <dbReference type="SAM" id="Phobius"/>
    </source>
</evidence>